<evidence type="ECO:0000256" key="1">
    <source>
        <dbReference type="SAM" id="MobiDB-lite"/>
    </source>
</evidence>
<sequence length="183" mass="19920">MSTLRPRSDPSAPAPARGFSLPALLRRWLVRWGVLRTDRQGNAQQPGPQKRPAPPKPARSPRAADAPALAAAVKARLDQHPDARRAFPHLRFLAQLLEHQGFGSFGELPDQTLARLLTQLDVLTASADPLLAQVQMRLLAEQHDRRQAAAQAAQAAQAAEKTLPLGTVSPNAYADTMPVDFIR</sequence>
<dbReference type="RefSeq" id="WP_173125976.1">
    <property type="nucleotide sequence ID" value="NZ_JABRWJ010000006.1"/>
</dbReference>
<name>A0ABX2EL40_9BURK</name>
<accession>A0ABX2EL40</accession>
<reference evidence="2 3" key="1">
    <citation type="submission" date="2020-05" db="EMBL/GenBank/DDBJ databases">
        <title>Aquincola sp. isolate from soil.</title>
        <authorList>
            <person name="Han J."/>
            <person name="Kim D.-U."/>
        </authorList>
    </citation>
    <scope>NUCLEOTIDE SEQUENCE [LARGE SCALE GENOMIC DNA]</scope>
    <source>
        <strain evidence="2 3">S2</strain>
    </source>
</reference>
<gene>
    <name evidence="2" type="ORF">HLB44_20195</name>
</gene>
<feature type="compositionally biased region" description="Pro residues" evidence="1">
    <location>
        <begin position="49"/>
        <end position="58"/>
    </location>
</feature>
<dbReference type="Proteomes" id="UP000737171">
    <property type="component" value="Unassembled WGS sequence"/>
</dbReference>
<proteinExistence type="predicted"/>
<evidence type="ECO:0000313" key="2">
    <source>
        <dbReference type="EMBL" id="NRF69323.1"/>
    </source>
</evidence>
<dbReference type="EMBL" id="JABRWJ010000006">
    <property type="protein sequence ID" value="NRF69323.1"/>
    <property type="molecule type" value="Genomic_DNA"/>
</dbReference>
<protein>
    <submittedName>
        <fullName evidence="2">Uncharacterized protein</fullName>
    </submittedName>
</protein>
<organism evidence="2 3">
    <name type="scientific">Pseudaquabacterium terrae</name>
    <dbReference type="NCBI Taxonomy" id="2732868"/>
    <lineage>
        <taxon>Bacteria</taxon>
        <taxon>Pseudomonadati</taxon>
        <taxon>Pseudomonadota</taxon>
        <taxon>Betaproteobacteria</taxon>
        <taxon>Burkholderiales</taxon>
        <taxon>Sphaerotilaceae</taxon>
        <taxon>Pseudaquabacterium</taxon>
    </lineage>
</organism>
<comment type="caution">
    <text evidence="2">The sequence shown here is derived from an EMBL/GenBank/DDBJ whole genome shotgun (WGS) entry which is preliminary data.</text>
</comment>
<feature type="region of interest" description="Disordered" evidence="1">
    <location>
        <begin position="37"/>
        <end position="68"/>
    </location>
</feature>
<keyword evidence="3" id="KW-1185">Reference proteome</keyword>
<evidence type="ECO:0000313" key="3">
    <source>
        <dbReference type="Proteomes" id="UP000737171"/>
    </source>
</evidence>